<feature type="transmembrane region" description="Helical" evidence="1">
    <location>
        <begin position="72"/>
        <end position="90"/>
    </location>
</feature>
<gene>
    <name evidence="2" type="ORF">FBZ89_10488</name>
</gene>
<evidence type="ECO:0000256" key="1">
    <source>
        <dbReference type="SAM" id="Phobius"/>
    </source>
</evidence>
<dbReference type="AlphaFoldDB" id="A0A560FJR0"/>
<keyword evidence="1" id="KW-0472">Membrane</keyword>
<accession>A0A560FJR0</accession>
<feature type="transmembrane region" description="Helical" evidence="1">
    <location>
        <begin position="124"/>
        <end position="143"/>
    </location>
</feature>
<dbReference type="RefSeq" id="WP_211115145.1">
    <property type="nucleotide sequence ID" value="NZ_VITN01000004.1"/>
</dbReference>
<dbReference type="Proteomes" id="UP000319859">
    <property type="component" value="Unassembled WGS sequence"/>
</dbReference>
<organism evidence="2 3">
    <name type="scientific">Nitrospirillum amazonense</name>
    <dbReference type="NCBI Taxonomy" id="28077"/>
    <lineage>
        <taxon>Bacteria</taxon>
        <taxon>Pseudomonadati</taxon>
        <taxon>Pseudomonadota</taxon>
        <taxon>Alphaproteobacteria</taxon>
        <taxon>Rhodospirillales</taxon>
        <taxon>Azospirillaceae</taxon>
        <taxon>Nitrospirillum</taxon>
    </lineage>
</organism>
<feature type="transmembrane region" description="Helical" evidence="1">
    <location>
        <begin position="40"/>
        <end position="60"/>
    </location>
</feature>
<sequence>MPGVIVARLKCLPTSRMFYGIRSFPFPNLMEIDMFGISPLGWVHTLGSLPAIPLALHMFIRHGRIVPRSGPGAVYFVSMLIGGVTVFLVAHQPVSYGIAVVTILLLLAGYGVGRVPGLGRAGRYLETIFLSLTAFLLMVPTVSETLRRVPDGHPLVTDLKSPLLLGAQAGLLALLVIGVAAQILFLRRQGKAAVS</sequence>
<dbReference type="EMBL" id="VITN01000004">
    <property type="protein sequence ID" value="TWB21840.1"/>
    <property type="molecule type" value="Genomic_DNA"/>
</dbReference>
<feature type="transmembrane region" description="Helical" evidence="1">
    <location>
        <begin position="163"/>
        <end position="186"/>
    </location>
</feature>
<protein>
    <submittedName>
        <fullName evidence="2">Uncharacterized protein</fullName>
    </submittedName>
</protein>
<keyword evidence="1" id="KW-0812">Transmembrane</keyword>
<name>A0A560FJR0_9PROT</name>
<reference evidence="2 3" key="1">
    <citation type="submission" date="2019-06" db="EMBL/GenBank/DDBJ databases">
        <title>Genomic Encyclopedia of Type Strains, Phase IV (KMG-V): Genome sequencing to study the core and pangenomes of soil and plant-associated prokaryotes.</title>
        <authorList>
            <person name="Whitman W."/>
        </authorList>
    </citation>
    <scope>NUCLEOTIDE SEQUENCE [LARGE SCALE GENOMIC DNA]</scope>
    <source>
        <strain evidence="2 3">BR 11880</strain>
    </source>
</reference>
<evidence type="ECO:0000313" key="3">
    <source>
        <dbReference type="Proteomes" id="UP000319859"/>
    </source>
</evidence>
<evidence type="ECO:0000313" key="2">
    <source>
        <dbReference type="EMBL" id="TWB21840.1"/>
    </source>
</evidence>
<comment type="caution">
    <text evidence="2">The sequence shown here is derived from an EMBL/GenBank/DDBJ whole genome shotgun (WGS) entry which is preliminary data.</text>
</comment>
<keyword evidence="1" id="KW-1133">Transmembrane helix</keyword>
<feature type="transmembrane region" description="Helical" evidence="1">
    <location>
        <begin position="96"/>
        <end position="112"/>
    </location>
</feature>
<proteinExistence type="predicted"/>